<dbReference type="PRINTS" id="PR00032">
    <property type="entry name" value="HTHARAC"/>
</dbReference>
<name>A0A9D1YQC1_9FIRM</name>
<dbReference type="SUPFAM" id="SSF46689">
    <property type="entry name" value="Homeodomain-like"/>
    <property type="match status" value="2"/>
</dbReference>
<dbReference type="GO" id="GO:0003700">
    <property type="term" value="F:DNA-binding transcription factor activity"/>
    <property type="evidence" value="ECO:0007669"/>
    <property type="project" value="InterPro"/>
</dbReference>
<dbReference type="Gene3D" id="2.60.120.10">
    <property type="entry name" value="Jelly Rolls"/>
    <property type="match status" value="1"/>
</dbReference>
<dbReference type="InterPro" id="IPR037923">
    <property type="entry name" value="HTH-like"/>
</dbReference>
<gene>
    <name evidence="5" type="ORF">H9831_07930</name>
</gene>
<dbReference type="Pfam" id="PF12833">
    <property type="entry name" value="HTH_18"/>
    <property type="match status" value="1"/>
</dbReference>
<dbReference type="SMART" id="SM00342">
    <property type="entry name" value="HTH_ARAC"/>
    <property type="match status" value="1"/>
</dbReference>
<keyword evidence="1" id="KW-0805">Transcription regulation</keyword>
<keyword evidence="3" id="KW-0804">Transcription</keyword>
<dbReference type="InterPro" id="IPR018062">
    <property type="entry name" value="HTH_AraC-typ_CS"/>
</dbReference>
<evidence type="ECO:0000313" key="5">
    <source>
        <dbReference type="EMBL" id="HIY60589.1"/>
    </source>
</evidence>
<comment type="caution">
    <text evidence="5">The sequence shown here is derived from an EMBL/GenBank/DDBJ whole genome shotgun (WGS) entry which is preliminary data.</text>
</comment>
<dbReference type="PANTHER" id="PTHR43280:SF2">
    <property type="entry name" value="HTH-TYPE TRANSCRIPTIONAL REGULATOR EXSA"/>
    <property type="match status" value="1"/>
</dbReference>
<evidence type="ECO:0000256" key="3">
    <source>
        <dbReference type="ARBA" id="ARBA00023163"/>
    </source>
</evidence>
<dbReference type="InterPro" id="IPR014710">
    <property type="entry name" value="RmlC-like_jellyroll"/>
</dbReference>
<evidence type="ECO:0000256" key="1">
    <source>
        <dbReference type="ARBA" id="ARBA00023015"/>
    </source>
</evidence>
<dbReference type="Proteomes" id="UP000824007">
    <property type="component" value="Unassembled WGS sequence"/>
</dbReference>
<dbReference type="InterPro" id="IPR009057">
    <property type="entry name" value="Homeodomain-like_sf"/>
</dbReference>
<dbReference type="InterPro" id="IPR018060">
    <property type="entry name" value="HTH_AraC"/>
</dbReference>
<dbReference type="CDD" id="cd02208">
    <property type="entry name" value="cupin_RmlC-like"/>
    <property type="match status" value="1"/>
</dbReference>
<protein>
    <submittedName>
        <fullName evidence="5">AraC family transcriptional regulator</fullName>
    </submittedName>
</protein>
<feature type="domain" description="HTH araC/xylS-type" evidence="4">
    <location>
        <begin position="191"/>
        <end position="289"/>
    </location>
</feature>
<keyword evidence="2" id="KW-0238">DNA-binding</keyword>
<dbReference type="SUPFAM" id="SSF51215">
    <property type="entry name" value="Regulatory protein AraC"/>
    <property type="match status" value="1"/>
</dbReference>
<proteinExistence type="predicted"/>
<accession>A0A9D1YQC1</accession>
<dbReference type="Pfam" id="PF02311">
    <property type="entry name" value="AraC_binding"/>
    <property type="match status" value="1"/>
</dbReference>
<dbReference type="PROSITE" id="PS00041">
    <property type="entry name" value="HTH_ARAC_FAMILY_1"/>
    <property type="match status" value="1"/>
</dbReference>
<dbReference type="EMBL" id="DXDD01000099">
    <property type="protein sequence ID" value="HIY60589.1"/>
    <property type="molecule type" value="Genomic_DNA"/>
</dbReference>
<dbReference type="Gene3D" id="1.10.10.60">
    <property type="entry name" value="Homeodomain-like"/>
    <property type="match status" value="2"/>
</dbReference>
<evidence type="ECO:0000313" key="6">
    <source>
        <dbReference type="Proteomes" id="UP000824007"/>
    </source>
</evidence>
<dbReference type="PANTHER" id="PTHR43280">
    <property type="entry name" value="ARAC-FAMILY TRANSCRIPTIONAL REGULATOR"/>
    <property type="match status" value="1"/>
</dbReference>
<dbReference type="GO" id="GO:0043565">
    <property type="term" value="F:sequence-specific DNA binding"/>
    <property type="evidence" value="ECO:0007669"/>
    <property type="project" value="InterPro"/>
</dbReference>
<reference evidence="5" key="1">
    <citation type="journal article" date="2021" name="PeerJ">
        <title>Extensive microbial diversity within the chicken gut microbiome revealed by metagenomics and culture.</title>
        <authorList>
            <person name="Gilroy R."/>
            <person name="Ravi A."/>
            <person name="Getino M."/>
            <person name="Pursley I."/>
            <person name="Horton D.L."/>
            <person name="Alikhan N.F."/>
            <person name="Baker D."/>
            <person name="Gharbi K."/>
            <person name="Hall N."/>
            <person name="Watson M."/>
            <person name="Adriaenssens E.M."/>
            <person name="Foster-Nyarko E."/>
            <person name="Jarju S."/>
            <person name="Secka A."/>
            <person name="Antonio M."/>
            <person name="Oren A."/>
            <person name="Chaudhuri R.R."/>
            <person name="La Ragione R."/>
            <person name="Hildebrand F."/>
            <person name="Pallen M.J."/>
        </authorList>
    </citation>
    <scope>NUCLEOTIDE SEQUENCE</scope>
    <source>
        <strain evidence="5">ChiSxjej3B15-24422</strain>
    </source>
</reference>
<reference evidence="5" key="2">
    <citation type="submission" date="2021-04" db="EMBL/GenBank/DDBJ databases">
        <authorList>
            <person name="Gilroy R."/>
        </authorList>
    </citation>
    <scope>NUCLEOTIDE SEQUENCE</scope>
    <source>
        <strain evidence="5">ChiSxjej3B15-24422</strain>
    </source>
</reference>
<dbReference type="PROSITE" id="PS01124">
    <property type="entry name" value="HTH_ARAC_FAMILY_2"/>
    <property type="match status" value="1"/>
</dbReference>
<sequence length="298" mass="33850">MGNGLTGRGDRAMLDAYKELTPVVYGENAVKHFYLDFRTPGAVCFAMHWHDRMELLYVVRGSLELHTQEGKFTVREGQTAVSAPRQLHGGFAGPEGAAYHTLMFDVEKFRNDTLAALRYLIPVCENRVVFRRAVDDEALRRTQERLLSLLEDEGENPLSVIGLVYELLGILYRYRTESVSLPADRQGRGFSEILKYVNERFAQKLSPKEVSARFGYNETYFCRRFKEITGLTFTGYLLALRMECAQKLLVETGDEIGVVAWKCGYADGSYFSHCFKKQCGMSPAEFRKRGNAAILQNC</sequence>
<organism evidence="5 6">
    <name type="scientific">Candidatus Eisenbergiella pullistercoris</name>
    <dbReference type="NCBI Taxonomy" id="2838555"/>
    <lineage>
        <taxon>Bacteria</taxon>
        <taxon>Bacillati</taxon>
        <taxon>Bacillota</taxon>
        <taxon>Clostridia</taxon>
        <taxon>Lachnospirales</taxon>
        <taxon>Lachnospiraceae</taxon>
        <taxon>Eisenbergiella</taxon>
    </lineage>
</organism>
<evidence type="ECO:0000256" key="2">
    <source>
        <dbReference type="ARBA" id="ARBA00023125"/>
    </source>
</evidence>
<evidence type="ECO:0000259" key="4">
    <source>
        <dbReference type="PROSITE" id="PS01124"/>
    </source>
</evidence>
<dbReference type="InterPro" id="IPR003313">
    <property type="entry name" value="AraC-bd"/>
</dbReference>
<dbReference type="AlphaFoldDB" id="A0A9D1YQC1"/>
<dbReference type="InterPro" id="IPR020449">
    <property type="entry name" value="Tscrpt_reg_AraC-type_HTH"/>
</dbReference>